<name>A0A6G1X8P2_9BACI</name>
<keyword evidence="1" id="KW-0175">Coiled coil</keyword>
<comment type="caution">
    <text evidence="2">The sequence shown here is derived from an EMBL/GenBank/DDBJ whole genome shotgun (WGS) entry which is preliminary data.</text>
</comment>
<evidence type="ECO:0000313" key="2">
    <source>
        <dbReference type="EMBL" id="MRG87373.1"/>
    </source>
</evidence>
<evidence type="ECO:0000313" key="3">
    <source>
        <dbReference type="Proteomes" id="UP000480185"/>
    </source>
</evidence>
<accession>A0A6G1X8P2</accession>
<sequence length="253" mass="29872">MVYFNNRVEPQLYSNPRHQITQNQGYFYHNRLLYYMDKLEKTSKEGFNHIGKKVDEINSKQDKFLFSLWEIRKMQRDYENRKRIELENVTDVIQNMGEKQRKTGANQLEHFMTKFAQENEKQRKDLEQKLEVIDARLREKETNEAKEINHLVEKQEAAEQNRLEHQEQISSQLEDLKKIQNQSVKSSQAIVKLLRSLSVGKPVDSITVRGHQIPLKRLISYEQETDLATFLQEDGNIVIADAHQIVAITFPTT</sequence>
<dbReference type="RefSeq" id="WP_153729269.1">
    <property type="nucleotide sequence ID" value="NZ_WJNH01000009.1"/>
</dbReference>
<reference evidence="2 3" key="1">
    <citation type="submission" date="2019-11" db="EMBL/GenBank/DDBJ databases">
        <authorList>
            <person name="Li J."/>
        </authorList>
    </citation>
    <scope>NUCLEOTIDE SEQUENCE [LARGE SCALE GENOMIC DNA]</scope>
    <source>
        <strain evidence="2 3">J4</strain>
    </source>
</reference>
<dbReference type="Proteomes" id="UP000480185">
    <property type="component" value="Unassembled WGS sequence"/>
</dbReference>
<proteinExistence type="predicted"/>
<dbReference type="EMBL" id="WJNH01000009">
    <property type="protein sequence ID" value="MRG87373.1"/>
    <property type="molecule type" value="Genomic_DNA"/>
</dbReference>
<organism evidence="2 3">
    <name type="scientific">Salinibacillus xinjiangensis</name>
    <dbReference type="NCBI Taxonomy" id="1229268"/>
    <lineage>
        <taxon>Bacteria</taxon>
        <taxon>Bacillati</taxon>
        <taxon>Bacillota</taxon>
        <taxon>Bacilli</taxon>
        <taxon>Bacillales</taxon>
        <taxon>Bacillaceae</taxon>
        <taxon>Salinibacillus</taxon>
    </lineage>
</organism>
<evidence type="ECO:0000256" key="1">
    <source>
        <dbReference type="SAM" id="Coils"/>
    </source>
</evidence>
<gene>
    <name evidence="2" type="ORF">GH754_13840</name>
</gene>
<protein>
    <submittedName>
        <fullName evidence="2">Uncharacterized protein</fullName>
    </submittedName>
</protein>
<keyword evidence="3" id="KW-1185">Reference proteome</keyword>
<dbReference type="AlphaFoldDB" id="A0A6G1X8P2"/>
<feature type="coiled-coil region" evidence="1">
    <location>
        <begin position="116"/>
        <end position="182"/>
    </location>
</feature>